<feature type="binding site" evidence="13">
    <location>
        <position position="82"/>
    </location>
    <ligand>
        <name>[4Fe-4S] cluster</name>
        <dbReference type="ChEBI" id="CHEBI:49883"/>
        <label>1</label>
    </ligand>
</feature>
<dbReference type="SUPFAM" id="SSF102114">
    <property type="entry name" value="Radical SAM enzymes"/>
    <property type="match status" value="1"/>
</dbReference>
<dbReference type="InterPro" id="IPR005839">
    <property type="entry name" value="Methylthiotransferase"/>
</dbReference>
<dbReference type="PROSITE" id="PS01278">
    <property type="entry name" value="MTTASE_RADICAL"/>
    <property type="match status" value="1"/>
</dbReference>
<dbReference type="OrthoDB" id="9805215at2"/>
<dbReference type="SFLD" id="SFLDS00029">
    <property type="entry name" value="Radical_SAM"/>
    <property type="match status" value="1"/>
</dbReference>
<keyword evidence="18" id="KW-1185">Reference proteome</keyword>
<dbReference type="EC" id="2.8.4.3" evidence="9 13"/>
<dbReference type="NCBIfam" id="TIGR01574">
    <property type="entry name" value="miaB-methiolase"/>
    <property type="match status" value="1"/>
</dbReference>
<evidence type="ECO:0000256" key="6">
    <source>
        <dbReference type="ARBA" id="ARBA00022723"/>
    </source>
</evidence>
<dbReference type="PANTHER" id="PTHR43020:SF2">
    <property type="entry name" value="MITOCHONDRIAL TRNA METHYLTHIOTRANSFERASE CDK5RAP1"/>
    <property type="match status" value="1"/>
</dbReference>
<evidence type="ECO:0000256" key="13">
    <source>
        <dbReference type="HAMAP-Rule" id="MF_01864"/>
    </source>
</evidence>
<dbReference type="FunFam" id="3.80.30.20:FF:000001">
    <property type="entry name" value="tRNA-2-methylthio-N(6)-dimethylallyladenosine synthase 2"/>
    <property type="match status" value="1"/>
</dbReference>
<comment type="similarity">
    <text evidence="13">Belongs to the methylthiotransferase family. MiaB subfamily.</text>
</comment>
<dbReference type="KEGG" id="daw:HS1_000045"/>
<evidence type="ECO:0000313" key="17">
    <source>
        <dbReference type="EMBL" id="AMM39852.1"/>
    </source>
</evidence>
<evidence type="ECO:0000256" key="12">
    <source>
        <dbReference type="ARBA" id="ARBA00081141"/>
    </source>
</evidence>
<comment type="catalytic activity">
    <reaction evidence="13">
        <text>N(6)-dimethylallyladenosine(37) in tRNA + (sulfur carrier)-SH + AH2 + 2 S-adenosyl-L-methionine = 2-methylsulfanyl-N(6)-dimethylallyladenosine(37) in tRNA + (sulfur carrier)-H + 5'-deoxyadenosine + L-methionine + A + S-adenosyl-L-homocysteine + 2 H(+)</text>
        <dbReference type="Rhea" id="RHEA:37067"/>
        <dbReference type="Rhea" id="RHEA-COMP:10375"/>
        <dbReference type="Rhea" id="RHEA-COMP:10376"/>
        <dbReference type="Rhea" id="RHEA-COMP:14737"/>
        <dbReference type="Rhea" id="RHEA-COMP:14739"/>
        <dbReference type="ChEBI" id="CHEBI:13193"/>
        <dbReference type="ChEBI" id="CHEBI:15378"/>
        <dbReference type="ChEBI" id="CHEBI:17319"/>
        <dbReference type="ChEBI" id="CHEBI:17499"/>
        <dbReference type="ChEBI" id="CHEBI:29917"/>
        <dbReference type="ChEBI" id="CHEBI:57844"/>
        <dbReference type="ChEBI" id="CHEBI:57856"/>
        <dbReference type="ChEBI" id="CHEBI:59789"/>
        <dbReference type="ChEBI" id="CHEBI:64428"/>
        <dbReference type="ChEBI" id="CHEBI:74415"/>
        <dbReference type="ChEBI" id="CHEBI:74417"/>
        <dbReference type="EC" id="2.8.4.3"/>
    </reaction>
</comment>
<keyword evidence="4 13" id="KW-0808">Transferase</keyword>
<dbReference type="RefSeq" id="WP_066060127.1">
    <property type="nucleotide sequence ID" value="NZ_CP013015.1"/>
</dbReference>
<reference evidence="17 18" key="1">
    <citation type="submission" date="2015-10" db="EMBL/GenBank/DDBJ databases">
        <title>Candidatus Desulfofervidus auxilii, a hydrogenotrophic sulfate-reducing bacterium involved in the thermophilic anaerobic oxidation of methane.</title>
        <authorList>
            <person name="Krukenberg V."/>
            <person name="Richter M."/>
            <person name="Wegener G."/>
        </authorList>
    </citation>
    <scope>NUCLEOTIDE SEQUENCE [LARGE SCALE GENOMIC DNA]</scope>
    <source>
        <strain evidence="17 18">HS1</strain>
    </source>
</reference>
<evidence type="ECO:0000256" key="8">
    <source>
        <dbReference type="ARBA" id="ARBA00023014"/>
    </source>
</evidence>
<dbReference type="GO" id="GO:0046872">
    <property type="term" value="F:metal ion binding"/>
    <property type="evidence" value="ECO:0007669"/>
    <property type="project" value="UniProtKB-KW"/>
</dbReference>
<gene>
    <name evidence="13" type="primary">miaB</name>
    <name evidence="17" type="ORF">HS1_000045</name>
</gene>
<evidence type="ECO:0000259" key="14">
    <source>
        <dbReference type="PROSITE" id="PS50926"/>
    </source>
</evidence>
<dbReference type="PANTHER" id="PTHR43020">
    <property type="entry name" value="CDK5 REGULATORY SUBUNIT-ASSOCIATED PROTEIN 1"/>
    <property type="match status" value="1"/>
</dbReference>
<evidence type="ECO:0000313" key="18">
    <source>
        <dbReference type="Proteomes" id="UP000070560"/>
    </source>
</evidence>
<dbReference type="SFLD" id="SFLDG01061">
    <property type="entry name" value="methylthiotransferase"/>
    <property type="match status" value="1"/>
</dbReference>
<keyword evidence="8 13" id="KW-0411">Iron-sulfur</keyword>
<dbReference type="InterPro" id="IPR002792">
    <property type="entry name" value="TRAM_dom"/>
</dbReference>
<proteinExistence type="inferred from homology"/>
<organism evidence="17 18">
    <name type="scientific">Desulfofervidus auxilii</name>
    <dbReference type="NCBI Taxonomy" id="1621989"/>
    <lineage>
        <taxon>Bacteria</taxon>
        <taxon>Pseudomonadati</taxon>
        <taxon>Thermodesulfobacteriota</taxon>
        <taxon>Candidatus Desulfofervidia</taxon>
        <taxon>Candidatus Desulfofervidales</taxon>
        <taxon>Candidatus Desulfofervidaceae</taxon>
        <taxon>Candidatus Desulfofervidus</taxon>
    </lineage>
</organism>
<evidence type="ECO:0000259" key="16">
    <source>
        <dbReference type="PROSITE" id="PS51918"/>
    </source>
</evidence>
<evidence type="ECO:0000256" key="5">
    <source>
        <dbReference type="ARBA" id="ARBA00022691"/>
    </source>
</evidence>
<keyword evidence="7 13" id="KW-0408">Iron</keyword>
<dbReference type="InterPro" id="IPR020612">
    <property type="entry name" value="Methylthiotransferase_CS"/>
</dbReference>
<dbReference type="CDD" id="cd01335">
    <property type="entry name" value="Radical_SAM"/>
    <property type="match status" value="1"/>
</dbReference>
<dbReference type="InterPro" id="IPR007197">
    <property type="entry name" value="rSAM"/>
</dbReference>
<feature type="binding site" evidence="13">
    <location>
        <position position="158"/>
    </location>
    <ligand>
        <name>[4Fe-4S] cluster</name>
        <dbReference type="ChEBI" id="CHEBI:49883"/>
        <label>2</label>
        <note>4Fe-4S-S-AdoMet</note>
    </ligand>
</feature>
<dbReference type="SFLD" id="SFLDF00273">
    <property type="entry name" value="(dimethylallyl)adenosine_tRNA"/>
    <property type="match status" value="1"/>
</dbReference>
<protein>
    <recommendedName>
        <fullName evidence="10 13">tRNA-2-methylthio-N(6)-dimethylallyladenosine synthase</fullName>
        <ecNumber evidence="9 13">2.8.4.3</ecNumber>
    </recommendedName>
    <alternativeName>
        <fullName evidence="12 13">(Dimethylallyl)adenosine tRNA methylthiotransferase MiaB</fullName>
    </alternativeName>
    <alternativeName>
        <fullName evidence="11 13">tRNA-i(6)A37 methylthiotransferase</fullName>
    </alternativeName>
</protein>
<evidence type="ECO:0000256" key="7">
    <source>
        <dbReference type="ARBA" id="ARBA00023004"/>
    </source>
</evidence>
<evidence type="ECO:0000256" key="11">
    <source>
        <dbReference type="ARBA" id="ARBA00080698"/>
    </source>
</evidence>
<keyword evidence="2 13" id="KW-0004">4Fe-4S</keyword>
<dbReference type="InterPro" id="IPR006638">
    <property type="entry name" value="Elp3/MiaA/NifB-like_rSAM"/>
</dbReference>
<dbReference type="InterPro" id="IPR038135">
    <property type="entry name" value="Methylthiotransferase_N_sf"/>
</dbReference>
<dbReference type="NCBIfam" id="TIGR00089">
    <property type="entry name" value="MiaB/RimO family radical SAM methylthiotransferase"/>
    <property type="match status" value="1"/>
</dbReference>
<dbReference type="Pfam" id="PF00919">
    <property type="entry name" value="UPF0004"/>
    <property type="match status" value="1"/>
</dbReference>
<comment type="subunit">
    <text evidence="13">Monomer.</text>
</comment>
<dbReference type="EMBL" id="CP013015">
    <property type="protein sequence ID" value="AMM39852.1"/>
    <property type="molecule type" value="Genomic_DNA"/>
</dbReference>
<sequence length="442" mass="50621">MKGKFFIQTYGCQMNVHDTEYMCAILNKAGYAQAQTLKEADIILLNTCAVRQKAEEKVYSFLGRLKAFKKRHPGLIIGVGGCVAQKEGERILKRIPYIDLVFGTHQFFRVAELIEEVKKNGHRICCIDYTYQLEPPCHVFPLSHKMYGRAYLTIMQGCDNFCSYCIVPYVRGRQISRRSENIINEAKRLLDMGIKEIILLGQNVNSYGQDRLEEISFSELLFKINKLPGLKRLRFITSHPKDISPDVIKAFADLDTLCEHIHLPVQSGSDRILKRMGRKYTRSEYLQKIEALRKACPEISITTDLIVGFPGETKKDFKDTISLLQEVEFDAIFAFRYSDRPPAKAVSFPEKVNEQEKAERLSEVLEIQAPITERKNRVKKGRLLEVLLDSYSKRGQQLCGRTRCNRVVNVEGDESLMGHLVEVIIEEVLPHSLKGKVVKILD</sequence>
<dbReference type="HAMAP" id="MF_01864">
    <property type="entry name" value="tRNA_metthiotr_MiaB"/>
    <property type="match status" value="1"/>
</dbReference>
<evidence type="ECO:0000256" key="9">
    <source>
        <dbReference type="ARBA" id="ARBA00033765"/>
    </source>
</evidence>
<feature type="domain" description="MTTase N-terminal" evidence="15">
    <location>
        <begin position="3"/>
        <end position="119"/>
    </location>
</feature>
<dbReference type="GO" id="GO:0005829">
    <property type="term" value="C:cytosol"/>
    <property type="evidence" value="ECO:0007669"/>
    <property type="project" value="TreeGrafter"/>
</dbReference>
<feature type="binding site" evidence="13">
    <location>
        <position position="12"/>
    </location>
    <ligand>
        <name>[4Fe-4S] cluster</name>
        <dbReference type="ChEBI" id="CHEBI:49883"/>
        <label>1</label>
    </ligand>
</feature>
<dbReference type="SFLD" id="SFLDG01082">
    <property type="entry name" value="B12-binding_domain_containing"/>
    <property type="match status" value="1"/>
</dbReference>
<keyword evidence="3 13" id="KW-0963">Cytoplasm</keyword>
<comment type="subcellular location">
    <subcellularLocation>
        <location evidence="13">Cytoplasm</location>
    </subcellularLocation>
</comment>
<feature type="binding site" evidence="13">
    <location>
        <position position="48"/>
    </location>
    <ligand>
        <name>[4Fe-4S] cluster</name>
        <dbReference type="ChEBI" id="CHEBI:49883"/>
        <label>1</label>
    </ligand>
</feature>
<dbReference type="InterPro" id="IPR058240">
    <property type="entry name" value="rSAM_sf"/>
</dbReference>
<dbReference type="AlphaFoldDB" id="A0A7U4QI92"/>
<dbReference type="PROSITE" id="PS50926">
    <property type="entry name" value="TRAM"/>
    <property type="match status" value="1"/>
</dbReference>
<dbReference type="InterPro" id="IPR013848">
    <property type="entry name" value="Methylthiotransferase_N"/>
</dbReference>
<dbReference type="Pfam" id="PF01938">
    <property type="entry name" value="TRAM"/>
    <property type="match status" value="1"/>
</dbReference>
<feature type="domain" description="Radical SAM core" evidence="16">
    <location>
        <begin position="144"/>
        <end position="374"/>
    </location>
</feature>
<evidence type="ECO:0000256" key="4">
    <source>
        <dbReference type="ARBA" id="ARBA00022679"/>
    </source>
</evidence>
<keyword evidence="13" id="KW-0819">tRNA processing</keyword>
<feature type="domain" description="TRAM" evidence="14">
    <location>
        <begin position="377"/>
        <end position="439"/>
    </location>
</feature>
<dbReference type="GO" id="GO:0051539">
    <property type="term" value="F:4 iron, 4 sulfur cluster binding"/>
    <property type="evidence" value="ECO:0007669"/>
    <property type="project" value="UniProtKB-UniRule"/>
</dbReference>
<dbReference type="FunFam" id="3.40.50.12160:FF:000003">
    <property type="entry name" value="CDK5 regulatory subunit-associated protein 1"/>
    <property type="match status" value="1"/>
</dbReference>
<comment type="cofactor">
    <cofactor evidence="13">
        <name>[4Fe-4S] cluster</name>
        <dbReference type="ChEBI" id="CHEBI:49883"/>
    </cofactor>
    <text evidence="13">Binds 2 [4Fe-4S] clusters. One cluster is coordinated with 3 cysteines and an exchangeable S-adenosyl-L-methionine.</text>
</comment>
<dbReference type="Pfam" id="PF04055">
    <property type="entry name" value="Radical_SAM"/>
    <property type="match status" value="1"/>
</dbReference>
<dbReference type="PROSITE" id="PS51449">
    <property type="entry name" value="MTTASE_N"/>
    <property type="match status" value="1"/>
</dbReference>
<dbReference type="Gene3D" id="3.40.50.12160">
    <property type="entry name" value="Methylthiotransferase, N-terminal domain"/>
    <property type="match status" value="1"/>
</dbReference>
<dbReference type="InterPro" id="IPR023404">
    <property type="entry name" value="rSAM_horseshoe"/>
</dbReference>
<dbReference type="Proteomes" id="UP000070560">
    <property type="component" value="Chromosome"/>
</dbReference>
<evidence type="ECO:0000256" key="10">
    <source>
        <dbReference type="ARBA" id="ARBA00068570"/>
    </source>
</evidence>
<keyword evidence="6 13" id="KW-0479">Metal-binding</keyword>
<evidence type="ECO:0000256" key="3">
    <source>
        <dbReference type="ARBA" id="ARBA00022490"/>
    </source>
</evidence>
<dbReference type="PROSITE" id="PS51918">
    <property type="entry name" value="RADICAL_SAM"/>
    <property type="match status" value="1"/>
</dbReference>
<name>A0A7U4QI92_DESA2</name>
<feature type="binding site" evidence="13">
    <location>
        <position position="165"/>
    </location>
    <ligand>
        <name>[4Fe-4S] cluster</name>
        <dbReference type="ChEBI" id="CHEBI:49883"/>
        <label>2</label>
        <note>4Fe-4S-S-AdoMet</note>
    </ligand>
</feature>
<accession>A0A7U4QI92</accession>
<dbReference type="GO" id="GO:0035597">
    <property type="term" value="F:tRNA-2-methylthio-N(6)-dimethylallyladenosine(37) synthase activity"/>
    <property type="evidence" value="ECO:0007669"/>
    <property type="project" value="UniProtKB-EC"/>
</dbReference>
<dbReference type="SMART" id="SM00729">
    <property type="entry name" value="Elp3"/>
    <property type="match status" value="1"/>
</dbReference>
<feature type="binding site" evidence="13">
    <location>
        <position position="162"/>
    </location>
    <ligand>
        <name>[4Fe-4S] cluster</name>
        <dbReference type="ChEBI" id="CHEBI:49883"/>
        <label>2</label>
        <note>4Fe-4S-S-AdoMet</note>
    </ligand>
</feature>
<dbReference type="InterPro" id="IPR006463">
    <property type="entry name" value="MiaB_methiolase"/>
</dbReference>
<evidence type="ECO:0000256" key="1">
    <source>
        <dbReference type="ARBA" id="ARBA00003234"/>
    </source>
</evidence>
<dbReference type="Gene3D" id="3.80.30.20">
    <property type="entry name" value="tm_1862 like domain"/>
    <property type="match status" value="1"/>
</dbReference>
<keyword evidence="5 13" id="KW-0949">S-adenosyl-L-methionine</keyword>
<evidence type="ECO:0000256" key="2">
    <source>
        <dbReference type="ARBA" id="ARBA00022485"/>
    </source>
</evidence>
<evidence type="ECO:0000259" key="15">
    <source>
        <dbReference type="PROSITE" id="PS51449"/>
    </source>
</evidence>
<comment type="function">
    <text evidence="1 13">Catalyzes the methylthiolation of N6-(dimethylallyl)adenosine (i(6)A), leading to the formation of 2-methylthio-N6-(dimethylallyl)adenosine (ms(2)i(6)A) at position 37 in tRNAs that read codons beginning with uridine.</text>
</comment>